<dbReference type="InterPro" id="IPR036249">
    <property type="entry name" value="Thioredoxin-like_sf"/>
</dbReference>
<dbReference type="PANTHER" id="PTHR42801:SF7">
    <property type="entry name" value="SLL1159 PROTEIN"/>
    <property type="match status" value="1"/>
</dbReference>
<keyword evidence="12" id="KW-0732">Signal</keyword>
<evidence type="ECO:0000256" key="3">
    <source>
        <dbReference type="ARBA" id="ARBA00022559"/>
    </source>
</evidence>
<feature type="chain" id="PRO_5046313218" description="thioredoxin-dependent peroxiredoxin" evidence="12">
    <location>
        <begin position="20"/>
        <end position="195"/>
    </location>
</feature>
<evidence type="ECO:0000256" key="6">
    <source>
        <dbReference type="ARBA" id="ARBA00023157"/>
    </source>
</evidence>
<dbReference type="InterPro" id="IPR000866">
    <property type="entry name" value="AhpC/TSA"/>
</dbReference>
<organism evidence="14 15">
    <name type="scientific">Shiella aurantiaca</name>
    <dbReference type="NCBI Taxonomy" id="3058365"/>
    <lineage>
        <taxon>Bacteria</taxon>
        <taxon>Pseudomonadati</taxon>
        <taxon>Bacteroidota</taxon>
        <taxon>Cytophagia</taxon>
        <taxon>Cytophagales</taxon>
        <taxon>Shiellaceae</taxon>
        <taxon>Shiella</taxon>
    </lineage>
</organism>
<evidence type="ECO:0000256" key="12">
    <source>
        <dbReference type="SAM" id="SignalP"/>
    </source>
</evidence>
<dbReference type="InterPro" id="IPR013766">
    <property type="entry name" value="Thioredoxin_domain"/>
</dbReference>
<dbReference type="RefSeq" id="WP_320004719.1">
    <property type="nucleotide sequence ID" value="NZ_JAUHJS010000006.1"/>
</dbReference>
<dbReference type="PANTHER" id="PTHR42801">
    <property type="entry name" value="THIOREDOXIN-DEPENDENT PEROXIDE REDUCTASE"/>
    <property type="match status" value="1"/>
</dbReference>
<dbReference type="EC" id="1.11.1.24" evidence="2"/>
<evidence type="ECO:0000256" key="8">
    <source>
        <dbReference type="ARBA" id="ARBA00032824"/>
    </source>
</evidence>
<feature type="domain" description="Thioredoxin" evidence="13">
    <location>
        <begin position="27"/>
        <end position="195"/>
    </location>
</feature>
<evidence type="ECO:0000259" key="13">
    <source>
        <dbReference type="PROSITE" id="PS51352"/>
    </source>
</evidence>
<proteinExistence type="inferred from homology"/>
<comment type="function">
    <text evidence="1">Thiol-specific peroxidase that catalyzes the reduction of hydrogen peroxide and organic hydroperoxides to water and alcohols, respectively. Plays a role in cell protection against oxidative stress by detoxifying peroxides and as sensor of hydrogen peroxide-mediated signaling events.</text>
</comment>
<reference evidence="14" key="1">
    <citation type="submission" date="2023-06" db="EMBL/GenBank/DDBJ databases">
        <title>Cytophagales bacterium Strain LB-30, isolated from soil.</title>
        <authorList>
            <person name="Liu B."/>
        </authorList>
    </citation>
    <scope>NUCLEOTIDE SEQUENCE</scope>
    <source>
        <strain evidence="14">LB-30</strain>
    </source>
</reference>
<keyword evidence="15" id="KW-1185">Reference proteome</keyword>
<evidence type="ECO:0000256" key="4">
    <source>
        <dbReference type="ARBA" id="ARBA00022862"/>
    </source>
</evidence>
<dbReference type="Gene3D" id="3.40.30.10">
    <property type="entry name" value="Glutaredoxin"/>
    <property type="match status" value="1"/>
</dbReference>
<evidence type="ECO:0000256" key="11">
    <source>
        <dbReference type="ARBA" id="ARBA00049091"/>
    </source>
</evidence>
<gene>
    <name evidence="14" type="ORF">QWY31_11760</name>
</gene>
<dbReference type="Proteomes" id="UP001168552">
    <property type="component" value="Unassembled WGS sequence"/>
</dbReference>
<dbReference type="EMBL" id="JAUHJS010000006">
    <property type="protein sequence ID" value="MDN4166183.1"/>
    <property type="molecule type" value="Genomic_DNA"/>
</dbReference>
<dbReference type="PROSITE" id="PS51352">
    <property type="entry name" value="THIOREDOXIN_2"/>
    <property type="match status" value="1"/>
</dbReference>
<keyword evidence="5" id="KW-0560">Oxidoreductase</keyword>
<comment type="catalytic activity">
    <reaction evidence="11">
        <text>a hydroperoxide + [thioredoxin]-dithiol = an alcohol + [thioredoxin]-disulfide + H2O</text>
        <dbReference type="Rhea" id="RHEA:62620"/>
        <dbReference type="Rhea" id="RHEA-COMP:10698"/>
        <dbReference type="Rhea" id="RHEA-COMP:10700"/>
        <dbReference type="ChEBI" id="CHEBI:15377"/>
        <dbReference type="ChEBI" id="CHEBI:29950"/>
        <dbReference type="ChEBI" id="CHEBI:30879"/>
        <dbReference type="ChEBI" id="CHEBI:35924"/>
        <dbReference type="ChEBI" id="CHEBI:50058"/>
        <dbReference type="EC" id="1.11.1.24"/>
    </reaction>
</comment>
<evidence type="ECO:0000256" key="2">
    <source>
        <dbReference type="ARBA" id="ARBA00013017"/>
    </source>
</evidence>
<evidence type="ECO:0000256" key="1">
    <source>
        <dbReference type="ARBA" id="ARBA00003330"/>
    </source>
</evidence>
<evidence type="ECO:0000256" key="10">
    <source>
        <dbReference type="ARBA" id="ARBA00042639"/>
    </source>
</evidence>
<sequence length="195" mass="21573">MKTLFVLTCTLLFSFTLLAQQQAQGGLKVGEVAPEFTGTDLSGNPLSLKNLTKEGPVVLIFYRGAWCPYCNKYMSQLQESLPQFTEKGARVIAITPETMESAEKAVEKTSATFTVITDSERKIMKDYKVLYTVPENVLGALEGYGINLTESNGKNDNVLPVPATYVIGKDGKVKFVHYDENYKQRASVEEIIANL</sequence>
<keyword evidence="4" id="KW-0049">Antioxidant</keyword>
<evidence type="ECO:0000256" key="5">
    <source>
        <dbReference type="ARBA" id="ARBA00023002"/>
    </source>
</evidence>
<protein>
    <recommendedName>
        <fullName evidence="2">thioredoxin-dependent peroxiredoxin</fullName>
        <ecNumber evidence="2">1.11.1.24</ecNumber>
    </recommendedName>
    <alternativeName>
        <fullName evidence="8">Thioredoxin peroxidase</fullName>
    </alternativeName>
    <alternativeName>
        <fullName evidence="10">Thioredoxin-dependent peroxiredoxin Bcp</fullName>
    </alternativeName>
</protein>
<dbReference type="SUPFAM" id="SSF52833">
    <property type="entry name" value="Thioredoxin-like"/>
    <property type="match status" value="1"/>
</dbReference>
<comment type="similarity">
    <text evidence="9">Belongs to the peroxiredoxin family. BCP/PrxQ subfamily.</text>
</comment>
<evidence type="ECO:0000256" key="7">
    <source>
        <dbReference type="ARBA" id="ARBA00023284"/>
    </source>
</evidence>
<evidence type="ECO:0000313" key="15">
    <source>
        <dbReference type="Proteomes" id="UP001168552"/>
    </source>
</evidence>
<evidence type="ECO:0000313" key="14">
    <source>
        <dbReference type="EMBL" id="MDN4166183.1"/>
    </source>
</evidence>
<dbReference type="InterPro" id="IPR050924">
    <property type="entry name" value="Peroxiredoxin_BCP/PrxQ"/>
</dbReference>
<dbReference type="Pfam" id="PF00578">
    <property type="entry name" value="AhpC-TSA"/>
    <property type="match status" value="1"/>
</dbReference>
<feature type="signal peptide" evidence="12">
    <location>
        <begin position="1"/>
        <end position="19"/>
    </location>
</feature>
<keyword evidence="7" id="KW-0676">Redox-active center</keyword>
<keyword evidence="6" id="KW-1015">Disulfide bond</keyword>
<dbReference type="CDD" id="cd02970">
    <property type="entry name" value="PRX_like2"/>
    <property type="match status" value="1"/>
</dbReference>
<name>A0ABT8F6R5_9BACT</name>
<keyword evidence="3" id="KW-0575">Peroxidase</keyword>
<comment type="caution">
    <text evidence="14">The sequence shown here is derived from an EMBL/GenBank/DDBJ whole genome shotgun (WGS) entry which is preliminary data.</text>
</comment>
<accession>A0ABT8F6R5</accession>
<evidence type="ECO:0000256" key="9">
    <source>
        <dbReference type="ARBA" id="ARBA00038489"/>
    </source>
</evidence>